<keyword evidence="2" id="KW-0862">Zinc</keyword>
<reference evidence="4 5" key="1">
    <citation type="submission" date="2024-06" db="EMBL/GenBank/DDBJ databases">
        <title>Genomic Encyclopedia of Type Strains, Phase IV (KMG-IV): sequencing the most valuable type-strain genomes for metagenomic binning, comparative biology and taxonomic classification.</title>
        <authorList>
            <person name="Goeker M."/>
        </authorList>
    </citation>
    <scope>NUCLEOTIDE SEQUENCE [LARGE SCALE GENOMIC DNA]</scope>
    <source>
        <strain evidence="4 5">DSM 29492</strain>
    </source>
</reference>
<dbReference type="InterPro" id="IPR050072">
    <property type="entry name" value="Peptidase_M20A"/>
</dbReference>
<organism evidence="4 5">
    <name type="scientific">Blautia caecimuris</name>
    <dbReference type="NCBI Taxonomy" id="1796615"/>
    <lineage>
        <taxon>Bacteria</taxon>
        <taxon>Bacillati</taxon>
        <taxon>Bacillota</taxon>
        <taxon>Clostridia</taxon>
        <taxon>Lachnospirales</taxon>
        <taxon>Lachnospiraceae</taxon>
        <taxon>Blautia</taxon>
    </lineage>
</organism>
<comment type="caution">
    <text evidence="4">The sequence shown here is derived from an EMBL/GenBank/DDBJ whole genome shotgun (WGS) entry which is preliminary data.</text>
</comment>
<dbReference type="Gene3D" id="3.30.70.360">
    <property type="match status" value="1"/>
</dbReference>
<protein>
    <submittedName>
        <fullName evidence="4">Acetylornithine deacetylase</fullName>
        <ecNumber evidence="4">3.5.1.16</ecNumber>
    </submittedName>
</protein>
<dbReference type="PANTHER" id="PTHR43808">
    <property type="entry name" value="ACETYLORNITHINE DEACETYLASE"/>
    <property type="match status" value="1"/>
</dbReference>
<name>A0ABV2M351_9FIRM</name>
<dbReference type="Pfam" id="PF07687">
    <property type="entry name" value="M20_dimer"/>
    <property type="match status" value="1"/>
</dbReference>
<accession>A0ABV2M351</accession>
<keyword evidence="1 4" id="KW-0378">Hydrolase</keyword>
<dbReference type="PROSITE" id="PS00758">
    <property type="entry name" value="ARGE_DAPE_CPG2_1"/>
    <property type="match status" value="1"/>
</dbReference>
<dbReference type="EMBL" id="JBEPMJ010000011">
    <property type="protein sequence ID" value="MET3750514.1"/>
    <property type="molecule type" value="Genomic_DNA"/>
</dbReference>
<dbReference type="InterPro" id="IPR002933">
    <property type="entry name" value="Peptidase_M20"/>
</dbReference>
<evidence type="ECO:0000313" key="5">
    <source>
        <dbReference type="Proteomes" id="UP001549106"/>
    </source>
</evidence>
<keyword evidence="5" id="KW-1185">Reference proteome</keyword>
<dbReference type="RefSeq" id="WP_257464589.1">
    <property type="nucleotide sequence ID" value="NZ_JANJZT010000011.1"/>
</dbReference>
<evidence type="ECO:0000259" key="3">
    <source>
        <dbReference type="Pfam" id="PF07687"/>
    </source>
</evidence>
<evidence type="ECO:0000313" key="4">
    <source>
        <dbReference type="EMBL" id="MET3750514.1"/>
    </source>
</evidence>
<dbReference type="InterPro" id="IPR011650">
    <property type="entry name" value="Peptidase_M20_dimer"/>
</dbReference>
<evidence type="ECO:0000256" key="2">
    <source>
        <dbReference type="ARBA" id="ARBA00022833"/>
    </source>
</evidence>
<dbReference type="EC" id="3.5.1.16" evidence="4"/>
<dbReference type="Proteomes" id="UP001549106">
    <property type="component" value="Unassembled WGS sequence"/>
</dbReference>
<feature type="domain" description="Peptidase M20 dimerisation" evidence="3">
    <location>
        <begin position="221"/>
        <end position="318"/>
    </location>
</feature>
<proteinExistence type="predicted"/>
<dbReference type="GO" id="GO:0008777">
    <property type="term" value="F:acetylornithine deacetylase activity"/>
    <property type="evidence" value="ECO:0007669"/>
    <property type="project" value="UniProtKB-EC"/>
</dbReference>
<dbReference type="Gene3D" id="3.40.630.10">
    <property type="entry name" value="Zn peptidases"/>
    <property type="match status" value="1"/>
</dbReference>
<gene>
    <name evidence="4" type="ORF">ABID24_001766</name>
</gene>
<dbReference type="PANTHER" id="PTHR43808:SF25">
    <property type="entry name" value="PEPTIDASE M20 DIMERISATION DOMAIN-CONTAINING PROTEIN"/>
    <property type="match status" value="1"/>
</dbReference>
<dbReference type="Pfam" id="PF01546">
    <property type="entry name" value="Peptidase_M20"/>
    <property type="match status" value="1"/>
</dbReference>
<dbReference type="InterPro" id="IPR001261">
    <property type="entry name" value="ArgE/DapE_CS"/>
</dbReference>
<sequence length="449" mass="50348">MNMQAVEEYIEKNKGDLIGLLQKCIQSRPVNPLYAGDHGYDEAECEKILISRLQESGVEIYTFDVELDQLEEYRGMPGFITGYTDKINFKNRPNIVAKLPGTDPEHGKSILLIGHCDVVAADDIDRWKHHPFAAEIEDGVLYGRGCVDELGGLISQLIAIEAIIKTGNRPKGDIWFSSVVCEESGGTGVLAVADWLKRRGVQIDAGIMGEPTDLDVSLLCRNITWGDIIITGRTGHLEEWQPHWTQGGPVDAIKKARYIMDQIDYLNEEWEKRPDKNHPLEKLPCQVKVAMIKGGHHRSSYPAECELSFNIQILPQETDIFGLGPNVKEEFEEFIQKVSEADPWLKENPPVVNWVCEADCSEVSQDHPFVSVFEKNARKTHSTSKLIGSGFHTDTGWLMRVPKIPVVNYGPGNPALAHSTNERCKTEDVVTCCKTVAFTCLEWCNMDKK</sequence>
<dbReference type="SUPFAM" id="SSF53187">
    <property type="entry name" value="Zn-dependent exopeptidases"/>
    <property type="match status" value="1"/>
</dbReference>
<evidence type="ECO:0000256" key="1">
    <source>
        <dbReference type="ARBA" id="ARBA00022801"/>
    </source>
</evidence>